<dbReference type="InterPro" id="IPR058031">
    <property type="entry name" value="AAA_lid_NorR"/>
</dbReference>
<dbReference type="Proteomes" id="UP000199527">
    <property type="component" value="Unassembled WGS sequence"/>
</dbReference>
<dbReference type="AlphaFoldDB" id="A0A1G8JYC0"/>
<dbReference type="InterPro" id="IPR009057">
    <property type="entry name" value="Homeodomain-like_sf"/>
</dbReference>
<dbReference type="PANTHER" id="PTHR32071">
    <property type="entry name" value="TRANSCRIPTIONAL REGULATORY PROTEIN"/>
    <property type="match status" value="1"/>
</dbReference>
<dbReference type="SUPFAM" id="SSF46689">
    <property type="entry name" value="Homeodomain-like"/>
    <property type="match status" value="1"/>
</dbReference>
<feature type="coiled-coil region" evidence="6">
    <location>
        <begin position="165"/>
        <end position="192"/>
    </location>
</feature>
<dbReference type="InterPro" id="IPR003593">
    <property type="entry name" value="AAA+_ATPase"/>
</dbReference>
<feature type="domain" description="Sigma-54 factor interaction" evidence="7">
    <location>
        <begin position="192"/>
        <end position="422"/>
    </location>
</feature>
<evidence type="ECO:0000259" key="7">
    <source>
        <dbReference type="PROSITE" id="PS50045"/>
    </source>
</evidence>
<dbReference type="PANTHER" id="PTHR32071:SF117">
    <property type="entry name" value="PTS-DEPENDENT DIHYDROXYACETONE KINASE OPERON REGULATORY PROTEIN-RELATED"/>
    <property type="match status" value="1"/>
</dbReference>
<evidence type="ECO:0000256" key="4">
    <source>
        <dbReference type="ARBA" id="ARBA00023125"/>
    </source>
</evidence>
<dbReference type="PROSITE" id="PS00688">
    <property type="entry name" value="SIGMA54_INTERACT_3"/>
    <property type="match status" value="1"/>
</dbReference>
<dbReference type="PROSITE" id="PS00676">
    <property type="entry name" value="SIGMA54_INTERACT_2"/>
    <property type="match status" value="1"/>
</dbReference>
<dbReference type="EMBL" id="FNEM01000001">
    <property type="protein sequence ID" value="SDI36206.1"/>
    <property type="molecule type" value="Genomic_DNA"/>
</dbReference>
<dbReference type="Pfam" id="PF25601">
    <property type="entry name" value="AAA_lid_14"/>
    <property type="match status" value="1"/>
</dbReference>
<dbReference type="GO" id="GO:0005524">
    <property type="term" value="F:ATP binding"/>
    <property type="evidence" value="ECO:0007669"/>
    <property type="project" value="UniProtKB-KW"/>
</dbReference>
<dbReference type="InterPro" id="IPR027417">
    <property type="entry name" value="P-loop_NTPase"/>
</dbReference>
<evidence type="ECO:0000313" key="9">
    <source>
        <dbReference type="Proteomes" id="UP000199527"/>
    </source>
</evidence>
<keyword evidence="6" id="KW-0175">Coiled coil</keyword>
<evidence type="ECO:0000256" key="5">
    <source>
        <dbReference type="ARBA" id="ARBA00023163"/>
    </source>
</evidence>
<evidence type="ECO:0000256" key="6">
    <source>
        <dbReference type="SAM" id="Coils"/>
    </source>
</evidence>
<dbReference type="GO" id="GO:0006355">
    <property type="term" value="P:regulation of DNA-templated transcription"/>
    <property type="evidence" value="ECO:0007669"/>
    <property type="project" value="InterPro"/>
</dbReference>
<dbReference type="SUPFAM" id="SSF55781">
    <property type="entry name" value="GAF domain-like"/>
    <property type="match status" value="1"/>
</dbReference>
<evidence type="ECO:0000256" key="1">
    <source>
        <dbReference type="ARBA" id="ARBA00022741"/>
    </source>
</evidence>
<dbReference type="InterPro" id="IPR025944">
    <property type="entry name" value="Sigma_54_int_dom_CS"/>
</dbReference>
<keyword evidence="4 8" id="KW-0238">DNA-binding</keyword>
<name>A0A1G8JYC0_9GAMM</name>
<dbReference type="Gene3D" id="1.10.8.60">
    <property type="match status" value="1"/>
</dbReference>
<accession>A0A1G8JYC0</accession>
<dbReference type="RefSeq" id="WP_090360477.1">
    <property type="nucleotide sequence ID" value="NZ_FNEM01000001.1"/>
</dbReference>
<dbReference type="Gene3D" id="3.40.50.300">
    <property type="entry name" value="P-loop containing nucleotide triphosphate hydrolases"/>
    <property type="match status" value="1"/>
</dbReference>
<dbReference type="InterPro" id="IPR029016">
    <property type="entry name" value="GAF-like_dom_sf"/>
</dbReference>
<evidence type="ECO:0000313" key="8">
    <source>
        <dbReference type="EMBL" id="SDI36206.1"/>
    </source>
</evidence>
<keyword evidence="2" id="KW-0067">ATP-binding</keyword>
<organism evidence="8 9">
    <name type="scientific">Ferrimonas sediminum</name>
    <dbReference type="NCBI Taxonomy" id="718193"/>
    <lineage>
        <taxon>Bacteria</taxon>
        <taxon>Pseudomonadati</taxon>
        <taxon>Pseudomonadota</taxon>
        <taxon>Gammaproteobacteria</taxon>
        <taxon>Alteromonadales</taxon>
        <taxon>Ferrimonadaceae</taxon>
        <taxon>Ferrimonas</taxon>
    </lineage>
</organism>
<dbReference type="GO" id="GO:0003677">
    <property type="term" value="F:DNA binding"/>
    <property type="evidence" value="ECO:0007669"/>
    <property type="project" value="UniProtKB-KW"/>
</dbReference>
<keyword evidence="5" id="KW-0804">Transcription</keyword>
<dbReference type="PROSITE" id="PS50045">
    <property type="entry name" value="SIGMA54_INTERACT_4"/>
    <property type="match status" value="1"/>
</dbReference>
<keyword evidence="3" id="KW-0805">Transcription regulation</keyword>
<dbReference type="SMART" id="SM00382">
    <property type="entry name" value="AAA"/>
    <property type="match status" value="1"/>
</dbReference>
<evidence type="ECO:0000256" key="3">
    <source>
        <dbReference type="ARBA" id="ARBA00023015"/>
    </source>
</evidence>
<dbReference type="Pfam" id="PF00158">
    <property type="entry name" value="Sigma54_activat"/>
    <property type="match status" value="1"/>
</dbReference>
<gene>
    <name evidence="8" type="ORF">SAMN04488540_101195</name>
</gene>
<sequence length="511" mass="57112">MSTELKFFYEVTQHLSGSLQLDKSLKHCFDYLVQHIPIDGIYINLFMQESQEIQMVAHADRQGGQLLDRRIALTPEMCDSLNDRERPPIRILNHISMDGVSHHVLSQLIPGAKSLMLLRMKCDDFHLGVVGLYANQEQSFRARHADLLQSLHQPFSMVTAFNLQGRNLLAEKAQLEAENRSLRRSIDSREDVIGANSGLRQVMEQVEAIAPLDSTVLINGETGCGKEVIANAIHTRSSRANKPFVKVNCGAIPDSLIDSELFGYEKGAFTGAEKRKQGYFEQANGGTIFLDELGELPLSAQVRLLRVLQSRTIVRVGGIEPVELDIRIVAATHRDLQQMVKAGSFREDLWYRLNVFPIAIPPLRHRREDVPLLVHHLLEQFLSRFKLERLPSIAPEQLAKLQNYAWPGNVRELVNAVERAMIQSRGAPLVFDFLNTGGEPEPGRSGGGETVVIDPSRASDHLVSLDTMTAKYIEHALRITGGKIHGSGGAAEKLEIHPNTLRSRMKKLGLM</sequence>
<proteinExistence type="predicted"/>
<reference evidence="9" key="1">
    <citation type="submission" date="2016-10" db="EMBL/GenBank/DDBJ databases">
        <authorList>
            <person name="Varghese N."/>
            <person name="Submissions S."/>
        </authorList>
    </citation>
    <scope>NUCLEOTIDE SEQUENCE [LARGE SCALE GENOMIC DNA]</scope>
    <source>
        <strain evidence="9">DSM 23317</strain>
    </source>
</reference>
<dbReference type="Gene3D" id="3.30.450.40">
    <property type="match status" value="1"/>
</dbReference>
<keyword evidence="9" id="KW-1185">Reference proteome</keyword>
<keyword evidence="1" id="KW-0547">Nucleotide-binding</keyword>
<dbReference type="InterPro" id="IPR025943">
    <property type="entry name" value="Sigma_54_int_dom_ATP-bd_2"/>
</dbReference>
<evidence type="ECO:0000256" key="2">
    <source>
        <dbReference type="ARBA" id="ARBA00022840"/>
    </source>
</evidence>
<dbReference type="InterPro" id="IPR002078">
    <property type="entry name" value="Sigma_54_int"/>
</dbReference>
<dbReference type="CDD" id="cd00009">
    <property type="entry name" value="AAA"/>
    <property type="match status" value="1"/>
</dbReference>
<dbReference type="FunFam" id="3.40.50.300:FF:000006">
    <property type="entry name" value="DNA-binding transcriptional regulator NtrC"/>
    <property type="match status" value="1"/>
</dbReference>
<dbReference type="Gene3D" id="1.10.10.60">
    <property type="entry name" value="Homeodomain-like"/>
    <property type="match status" value="1"/>
</dbReference>
<dbReference type="SUPFAM" id="SSF52540">
    <property type="entry name" value="P-loop containing nucleoside triphosphate hydrolases"/>
    <property type="match status" value="1"/>
</dbReference>
<protein>
    <submittedName>
        <fullName evidence="8">DNA-binding transcriptional response regulator, NtrC family, contains REC, AAA-type ATPase, and a Fis-type DNA-binding domains</fullName>
    </submittedName>
</protein>
<dbReference type="OrthoDB" id="9804019at2"/>